<accession>A0A6B2FZF6</accession>
<comment type="caution">
    <text evidence="1">The sequence shown here is derived from an EMBL/GenBank/DDBJ whole genome shotgun (WGS) entry which is preliminary data.</text>
</comment>
<protein>
    <recommendedName>
        <fullName evidence="2">Glucose-6-phosphate 1-dehydrogenase</fullName>
    </recommendedName>
</protein>
<evidence type="ECO:0000313" key="1">
    <source>
        <dbReference type="EMBL" id="NDJ74432.1"/>
    </source>
</evidence>
<dbReference type="Pfam" id="PF10786">
    <property type="entry name" value="HI_0552"/>
    <property type="match status" value="1"/>
</dbReference>
<sequence length="218" mass="26303">MTKLTEEMYATFDRDEFSFKKLKEEYSEEELAQIKASFKDIWQTWKKVNLSVYLKLPQDKFAKVHVESWTNGWNLRDHYWAAYRLNTLAEKSPCIGVMLDKKQLQVYLMFQHYKSEKRGDSSEQYNKLLADIPTWAKNRKISNWYLWDKNEMEFVDHLSLNDYLKDTQKQTTFNEEAIKTSFLLGKFAFRNQDQVENMEEFILDGIKQLLPLYEKIER</sequence>
<evidence type="ECO:0008006" key="2">
    <source>
        <dbReference type="Google" id="ProtNLM"/>
    </source>
</evidence>
<gene>
    <name evidence="1" type="ORF">GWG61_08145</name>
</gene>
<dbReference type="RefSeq" id="WP_162014214.1">
    <property type="nucleotide sequence ID" value="NZ_CAZZQF010000001.1"/>
</dbReference>
<dbReference type="AlphaFoldDB" id="A0A6B2FZF6"/>
<name>A0A6B2FZF6_9LACO</name>
<proteinExistence type="predicted"/>
<organism evidence="1">
    <name type="scientific">Lactobacillus paragasseri</name>
    <dbReference type="NCBI Taxonomy" id="2107999"/>
    <lineage>
        <taxon>Bacteria</taxon>
        <taxon>Bacillati</taxon>
        <taxon>Bacillota</taxon>
        <taxon>Bacilli</taxon>
        <taxon>Lactobacillales</taxon>
        <taxon>Lactobacillaceae</taxon>
        <taxon>Lactobacillus</taxon>
    </lineage>
</organism>
<dbReference type="EMBL" id="JAADJO010000021">
    <property type="protein sequence ID" value="NDJ74432.1"/>
    <property type="molecule type" value="Genomic_DNA"/>
</dbReference>
<dbReference type="InterPro" id="IPR019722">
    <property type="entry name" value="HI_0552_fam"/>
</dbReference>
<reference evidence="1" key="1">
    <citation type="submission" date="2020-01" db="EMBL/GenBank/DDBJ databases">
        <title>Vaginal microbiome of pregnant Indian women: Insights into the genome of dominants Lactobacillus species.</title>
        <authorList>
            <person name="Das B."/>
            <person name="Mehta O."/>
            <person name="Ghosh T.S."/>
            <person name="Kothidar A."/>
            <person name="Gowtham M.R."/>
            <person name="Mitra R."/>
            <person name="Kshetrapal P."/>
            <person name="Wadhwa N."/>
            <person name="Thiruvengadam R."/>
            <person name="Nair G.B."/>
            <person name="Bhatnagar S."/>
            <person name="Das B."/>
        </authorList>
    </citation>
    <scope>NUCLEOTIDE SEQUENCE</scope>
    <source>
        <strain evidence="1">Indica</strain>
    </source>
</reference>